<name>A0A344LDU3_9PSEU</name>
<proteinExistence type="predicted"/>
<keyword evidence="1" id="KW-0175">Coiled coil</keyword>
<evidence type="ECO:0000256" key="1">
    <source>
        <dbReference type="SAM" id="Coils"/>
    </source>
</evidence>
<feature type="coiled-coil region" evidence="1">
    <location>
        <begin position="145"/>
        <end position="186"/>
    </location>
</feature>
<protein>
    <recommendedName>
        <fullName evidence="6">Transposase</fullName>
    </recommendedName>
</protein>
<gene>
    <name evidence="2" type="ORF">A4R43_14975</name>
    <name evidence="3" type="ORF">A4R43_29895</name>
    <name evidence="4" type="ORF">A4R43_30270</name>
</gene>
<dbReference type="EMBL" id="CP015163">
    <property type="protein sequence ID" value="AXB46217.1"/>
    <property type="molecule type" value="Genomic_DNA"/>
</dbReference>
<evidence type="ECO:0000313" key="4">
    <source>
        <dbReference type="EMBL" id="AXB46217.1"/>
    </source>
</evidence>
<evidence type="ECO:0008006" key="6">
    <source>
        <dbReference type="Google" id="ProtNLM"/>
    </source>
</evidence>
<dbReference type="OrthoDB" id="3369288at2"/>
<dbReference type="AlphaFoldDB" id="A0A344LDU3"/>
<dbReference type="Pfam" id="PF19776">
    <property type="entry name" value="DUF6262"/>
    <property type="match status" value="1"/>
</dbReference>
<dbReference type="EMBL" id="CP015163">
    <property type="protein sequence ID" value="AXB43678.1"/>
    <property type="molecule type" value="Genomic_DNA"/>
</dbReference>
<sequence>MNSPHRSSRTAAATAARQERTAAAIERVHDAVARMLREKTPITAAGVARRAGVSRTFLYENPDARTAVSTTRTAAATDRAATDPLHEAEIEDSWRERALNAEAMLKTAHEEIVKQRKHIGDLMGQIRDMETECVEDSILRITTENTTLKQQVRQLTDDNQKLDDRLKAARSNVRFQDRRIAELEVQLLDSSDRS</sequence>
<dbReference type="RefSeq" id="WP_113692913.1">
    <property type="nucleotide sequence ID" value="NZ_CP015163.1"/>
</dbReference>
<dbReference type="KEGG" id="aab:A4R43_30270"/>
<evidence type="ECO:0000313" key="5">
    <source>
        <dbReference type="Proteomes" id="UP000250434"/>
    </source>
</evidence>
<dbReference type="KEGG" id="aab:A4R43_14975"/>
<reference evidence="4 5" key="1">
    <citation type="submission" date="2016-04" db="EMBL/GenBank/DDBJ databases">
        <title>Complete genome sequence and analysis of deep-sea sediment isolate, Amycolatopsis sp. WP1.</title>
        <authorList>
            <person name="Wang H."/>
            <person name="Chen S."/>
            <person name="Wu Q."/>
        </authorList>
    </citation>
    <scope>NUCLEOTIDE SEQUENCE [LARGE SCALE GENOMIC DNA]</scope>
    <source>
        <strain evidence="4 5">WP1</strain>
    </source>
</reference>
<keyword evidence="5" id="KW-1185">Reference proteome</keyword>
<dbReference type="KEGG" id="aab:A4R43_29895"/>
<dbReference type="Proteomes" id="UP000250434">
    <property type="component" value="Chromosome"/>
</dbReference>
<evidence type="ECO:0000313" key="3">
    <source>
        <dbReference type="EMBL" id="AXB46162.1"/>
    </source>
</evidence>
<accession>A0A344LDU3</accession>
<evidence type="ECO:0000313" key="2">
    <source>
        <dbReference type="EMBL" id="AXB43678.1"/>
    </source>
</evidence>
<organism evidence="4 5">
    <name type="scientific">Amycolatopsis albispora</name>
    <dbReference type="NCBI Taxonomy" id="1804986"/>
    <lineage>
        <taxon>Bacteria</taxon>
        <taxon>Bacillati</taxon>
        <taxon>Actinomycetota</taxon>
        <taxon>Actinomycetes</taxon>
        <taxon>Pseudonocardiales</taxon>
        <taxon>Pseudonocardiaceae</taxon>
        <taxon>Amycolatopsis</taxon>
    </lineage>
</organism>
<dbReference type="InterPro" id="IPR046229">
    <property type="entry name" value="TnpC-like"/>
</dbReference>
<dbReference type="EMBL" id="CP015163">
    <property type="protein sequence ID" value="AXB46162.1"/>
    <property type="molecule type" value="Genomic_DNA"/>
</dbReference>